<sequence length="145" mass="16346">MRSILYFNILNTHIWVTSNPFECTTKPPHLSQETVWCGFSASFIVCPFFIEERCPIYGWKICIVTGERYFTILGELVGPALLERDVLSTVTVSCPSNRFGCRNDIRHGDTGRRSGNSNLHAGWSSSPIASSVKTFLLDTLLKIER</sequence>
<dbReference type="EMBL" id="BGPR01115988">
    <property type="protein sequence ID" value="GBN05676.1"/>
    <property type="molecule type" value="Genomic_DNA"/>
</dbReference>
<evidence type="ECO:0000313" key="3">
    <source>
        <dbReference type="EMBL" id="GBN05666.1"/>
    </source>
</evidence>
<evidence type="ECO:0000313" key="4">
    <source>
        <dbReference type="EMBL" id="GBN05676.1"/>
    </source>
</evidence>
<comment type="caution">
    <text evidence="4">The sequence shown here is derived from an EMBL/GenBank/DDBJ whole genome shotgun (WGS) entry which is preliminary data.</text>
</comment>
<dbReference type="Proteomes" id="UP000499080">
    <property type="component" value="Unassembled WGS sequence"/>
</dbReference>
<evidence type="ECO:0000313" key="5">
    <source>
        <dbReference type="Proteomes" id="UP000499080"/>
    </source>
</evidence>
<evidence type="ECO:0000313" key="2">
    <source>
        <dbReference type="EMBL" id="GBN05654.1"/>
    </source>
</evidence>
<proteinExistence type="predicted"/>
<dbReference type="EMBL" id="BGPR01115973">
    <property type="protein sequence ID" value="GBN05633.1"/>
    <property type="molecule type" value="Genomic_DNA"/>
</dbReference>
<name>A0A4Y2KWD5_ARAVE</name>
<organism evidence="4 5">
    <name type="scientific">Araneus ventricosus</name>
    <name type="common">Orbweaver spider</name>
    <name type="synonym">Epeira ventricosa</name>
    <dbReference type="NCBI Taxonomy" id="182803"/>
    <lineage>
        <taxon>Eukaryota</taxon>
        <taxon>Metazoa</taxon>
        <taxon>Ecdysozoa</taxon>
        <taxon>Arthropoda</taxon>
        <taxon>Chelicerata</taxon>
        <taxon>Arachnida</taxon>
        <taxon>Araneae</taxon>
        <taxon>Araneomorphae</taxon>
        <taxon>Entelegynae</taxon>
        <taxon>Araneoidea</taxon>
        <taxon>Araneidae</taxon>
        <taxon>Araneus</taxon>
    </lineage>
</organism>
<evidence type="ECO:0000313" key="1">
    <source>
        <dbReference type="EMBL" id="GBN05633.1"/>
    </source>
</evidence>
<dbReference type="EMBL" id="BGPR01115985">
    <property type="protein sequence ID" value="GBN05666.1"/>
    <property type="molecule type" value="Genomic_DNA"/>
</dbReference>
<dbReference type="EMBL" id="BGPR01115981">
    <property type="protein sequence ID" value="GBN05654.1"/>
    <property type="molecule type" value="Genomic_DNA"/>
</dbReference>
<dbReference type="OrthoDB" id="7886038at2759"/>
<reference evidence="4 5" key="1">
    <citation type="journal article" date="2019" name="Sci. Rep.">
        <title>Orb-weaving spider Araneus ventricosus genome elucidates the spidroin gene catalogue.</title>
        <authorList>
            <person name="Kono N."/>
            <person name="Nakamura H."/>
            <person name="Ohtoshi R."/>
            <person name="Moran D.A.P."/>
            <person name="Shinohara A."/>
            <person name="Yoshida Y."/>
            <person name="Fujiwara M."/>
            <person name="Mori M."/>
            <person name="Tomita M."/>
            <person name="Arakawa K."/>
        </authorList>
    </citation>
    <scope>NUCLEOTIDE SEQUENCE [LARGE SCALE GENOMIC DNA]</scope>
</reference>
<dbReference type="AlphaFoldDB" id="A0A4Y2KWD5"/>
<protein>
    <submittedName>
        <fullName evidence="4">Uncharacterized protein</fullName>
    </submittedName>
</protein>
<keyword evidence="5" id="KW-1185">Reference proteome</keyword>
<gene>
    <name evidence="3" type="ORF">AVEN_21683_1</name>
    <name evidence="2" type="ORF">AVEN_253153_1</name>
    <name evidence="4" type="ORF">AVEN_39906_1</name>
    <name evidence="1" type="ORF">AVEN_4961_1</name>
</gene>
<accession>A0A4Y2KWD5</accession>